<dbReference type="GO" id="GO:0000105">
    <property type="term" value="P:L-histidine biosynthetic process"/>
    <property type="evidence" value="ECO:0007669"/>
    <property type="project" value="UniProtKB-UniRule"/>
</dbReference>
<keyword evidence="7" id="KW-0378">Hydrolase</keyword>
<dbReference type="CDD" id="cd01641">
    <property type="entry name" value="Bacterial_IMPase_like_1"/>
    <property type="match status" value="1"/>
</dbReference>
<dbReference type="EC" id="3.1.3.15" evidence="4 11"/>
<dbReference type="GO" id="GO:0007165">
    <property type="term" value="P:signal transduction"/>
    <property type="evidence" value="ECO:0007669"/>
    <property type="project" value="TreeGrafter"/>
</dbReference>
<feature type="binding site" evidence="12">
    <location>
        <position position="96"/>
    </location>
    <ligand>
        <name>Mg(2+)</name>
        <dbReference type="ChEBI" id="CHEBI:18420"/>
        <label>1</label>
        <note>catalytic</note>
    </ligand>
</feature>
<dbReference type="GO" id="GO:0006020">
    <property type="term" value="P:inositol metabolic process"/>
    <property type="evidence" value="ECO:0007669"/>
    <property type="project" value="TreeGrafter"/>
</dbReference>
<feature type="binding site" evidence="12">
    <location>
        <position position="95"/>
    </location>
    <ligand>
        <name>Mg(2+)</name>
        <dbReference type="ChEBI" id="CHEBI:18420"/>
        <label>1</label>
        <note>catalytic</note>
    </ligand>
</feature>
<keyword evidence="5" id="KW-0028">Amino-acid biosynthesis</keyword>
<dbReference type="Gene3D" id="3.30.540.10">
    <property type="entry name" value="Fructose-1,6-Bisphosphatase, subunit A, domain 1"/>
    <property type="match status" value="1"/>
</dbReference>
<comment type="similarity">
    <text evidence="3">Belongs to the inositol monophosphatase superfamily.</text>
</comment>
<feature type="binding site" evidence="12">
    <location>
        <position position="220"/>
    </location>
    <ligand>
        <name>Mg(2+)</name>
        <dbReference type="ChEBI" id="CHEBI:18420"/>
        <label>2</label>
    </ligand>
</feature>
<protein>
    <recommendedName>
        <fullName evidence="4 11">Histidinol-phosphatase</fullName>
        <ecNumber evidence="4 11">3.1.3.15</ecNumber>
    </recommendedName>
</protein>
<dbReference type="Gene3D" id="3.40.190.80">
    <property type="match status" value="1"/>
</dbReference>
<accession>A0A1K2I2P9</accession>
<dbReference type="GO" id="GO:0008934">
    <property type="term" value="F:inositol monophosphate 1-phosphatase activity"/>
    <property type="evidence" value="ECO:0007669"/>
    <property type="project" value="TreeGrafter"/>
</dbReference>
<dbReference type="SUPFAM" id="SSF56655">
    <property type="entry name" value="Carbohydrate phosphatase"/>
    <property type="match status" value="1"/>
</dbReference>
<reference evidence="13 14" key="1">
    <citation type="submission" date="2016-11" db="EMBL/GenBank/DDBJ databases">
        <authorList>
            <person name="Jaros S."/>
            <person name="Januszkiewicz K."/>
            <person name="Wedrychowicz H."/>
        </authorList>
    </citation>
    <scope>NUCLEOTIDE SEQUENCE [LARGE SCALE GENOMIC DNA]</scope>
    <source>
        <strain evidence="13 14">ATCC 23634</strain>
    </source>
</reference>
<proteinExistence type="inferred from homology"/>
<comment type="catalytic activity">
    <reaction evidence="10">
        <text>L-histidinol phosphate + H2O = L-histidinol + phosphate</text>
        <dbReference type="Rhea" id="RHEA:14465"/>
        <dbReference type="ChEBI" id="CHEBI:15377"/>
        <dbReference type="ChEBI" id="CHEBI:43474"/>
        <dbReference type="ChEBI" id="CHEBI:57699"/>
        <dbReference type="ChEBI" id="CHEBI:57980"/>
        <dbReference type="EC" id="3.1.3.15"/>
    </reaction>
</comment>
<evidence type="ECO:0000256" key="3">
    <source>
        <dbReference type="ARBA" id="ARBA00009759"/>
    </source>
</evidence>
<evidence type="ECO:0000256" key="4">
    <source>
        <dbReference type="ARBA" id="ARBA00013085"/>
    </source>
</evidence>
<evidence type="ECO:0000256" key="8">
    <source>
        <dbReference type="ARBA" id="ARBA00022842"/>
    </source>
</evidence>
<evidence type="ECO:0000256" key="11">
    <source>
        <dbReference type="NCBIfam" id="TIGR02067"/>
    </source>
</evidence>
<evidence type="ECO:0000256" key="2">
    <source>
        <dbReference type="ARBA" id="ARBA00004970"/>
    </source>
</evidence>
<sequence length="270" mass="28737">MTPHFPDGLDADRVLRTLLAAAEAAAELTLSRFRTPLAVENKFAIGFDPVTEADLMAETAIRKVIEEAFPDHGITGEEWDPKAADSAFEWIIDPIDGTRAYISGVPVWGTLIGLTHRGRAVAGLMAQPFTGESWIGMPGETHYVHRDTNAVARTSGVDKLAKAKLSTTTPELFSNGLADVWTAVRNAALQCRYGLDCYAYCLLASGHIDLVVEAGLKNVDIAPLIPIIENAGGIVTNWQGGPAETGGNCIAAATPALHAETLALIRRHGG</sequence>
<dbReference type="Proteomes" id="UP000183447">
    <property type="component" value="Unassembled WGS sequence"/>
</dbReference>
<evidence type="ECO:0000256" key="10">
    <source>
        <dbReference type="ARBA" id="ARBA00049158"/>
    </source>
</evidence>
<dbReference type="InterPro" id="IPR020583">
    <property type="entry name" value="Inositol_monoP_metal-BS"/>
</dbReference>
<dbReference type="GO" id="GO:0046872">
    <property type="term" value="F:metal ion binding"/>
    <property type="evidence" value="ECO:0007669"/>
    <property type="project" value="UniProtKB-KW"/>
</dbReference>
<keyword evidence="8 12" id="KW-0460">Magnesium</keyword>
<organism evidence="13 14">
    <name type="scientific">Devosia enhydra</name>
    <dbReference type="NCBI Taxonomy" id="665118"/>
    <lineage>
        <taxon>Bacteria</taxon>
        <taxon>Pseudomonadati</taxon>
        <taxon>Pseudomonadota</taxon>
        <taxon>Alphaproteobacteria</taxon>
        <taxon>Hyphomicrobiales</taxon>
        <taxon>Devosiaceae</taxon>
        <taxon>Devosia</taxon>
    </lineage>
</organism>
<evidence type="ECO:0000256" key="1">
    <source>
        <dbReference type="ARBA" id="ARBA00001946"/>
    </source>
</evidence>
<dbReference type="UniPathway" id="UPA00031">
    <property type="reaction ID" value="UER00013"/>
</dbReference>
<evidence type="ECO:0000256" key="7">
    <source>
        <dbReference type="ARBA" id="ARBA00022801"/>
    </source>
</evidence>
<dbReference type="PANTHER" id="PTHR20854:SF4">
    <property type="entry name" value="INOSITOL-1-MONOPHOSPHATASE-RELATED"/>
    <property type="match status" value="1"/>
</dbReference>
<evidence type="ECO:0000313" key="13">
    <source>
        <dbReference type="EMBL" id="SFZ86658.1"/>
    </source>
</evidence>
<dbReference type="PRINTS" id="PR00377">
    <property type="entry name" value="IMPHPHTASES"/>
</dbReference>
<keyword evidence="14" id="KW-1185">Reference proteome</keyword>
<evidence type="ECO:0000256" key="12">
    <source>
        <dbReference type="PIRSR" id="PIRSR600760-2"/>
    </source>
</evidence>
<dbReference type="NCBIfam" id="TIGR02067">
    <property type="entry name" value="his_9_HisN"/>
    <property type="match status" value="1"/>
</dbReference>
<dbReference type="InterPro" id="IPR000760">
    <property type="entry name" value="Inositol_monophosphatase-like"/>
</dbReference>
<dbReference type="EMBL" id="FPKU01000004">
    <property type="protein sequence ID" value="SFZ86658.1"/>
    <property type="molecule type" value="Genomic_DNA"/>
</dbReference>
<keyword evidence="6 12" id="KW-0479">Metal-binding</keyword>
<dbReference type="OrthoDB" id="9785695at2"/>
<dbReference type="PROSITE" id="PS00629">
    <property type="entry name" value="IMP_1"/>
    <property type="match status" value="1"/>
</dbReference>
<dbReference type="STRING" id="665118.SAMN02983003_3849"/>
<feature type="binding site" evidence="12">
    <location>
        <position position="77"/>
    </location>
    <ligand>
        <name>Mg(2+)</name>
        <dbReference type="ChEBI" id="CHEBI:18420"/>
        <label>1</label>
        <note>catalytic</note>
    </ligand>
</feature>
<comment type="cofactor">
    <cofactor evidence="1 12">
        <name>Mg(2+)</name>
        <dbReference type="ChEBI" id="CHEBI:18420"/>
    </cofactor>
</comment>
<dbReference type="PANTHER" id="PTHR20854">
    <property type="entry name" value="INOSITOL MONOPHOSPHATASE"/>
    <property type="match status" value="1"/>
</dbReference>
<dbReference type="Pfam" id="PF00459">
    <property type="entry name" value="Inositol_P"/>
    <property type="match status" value="1"/>
</dbReference>
<name>A0A1K2I2P9_9HYPH</name>
<evidence type="ECO:0000256" key="5">
    <source>
        <dbReference type="ARBA" id="ARBA00022605"/>
    </source>
</evidence>
<evidence type="ECO:0000313" key="14">
    <source>
        <dbReference type="Proteomes" id="UP000183447"/>
    </source>
</evidence>
<dbReference type="AlphaFoldDB" id="A0A1K2I2P9"/>
<keyword evidence="9" id="KW-0368">Histidine biosynthesis</keyword>
<comment type="pathway">
    <text evidence="2">Amino-acid biosynthesis; L-histidine biosynthesis; L-histidine from 5-phospho-alpha-D-ribose 1-diphosphate: step 8/9.</text>
</comment>
<dbReference type="GO" id="GO:0004401">
    <property type="term" value="F:histidinol-phosphatase activity"/>
    <property type="evidence" value="ECO:0007669"/>
    <property type="project" value="UniProtKB-UniRule"/>
</dbReference>
<dbReference type="RefSeq" id="WP_084603699.1">
    <property type="nucleotide sequence ID" value="NZ_FPKU01000004.1"/>
</dbReference>
<dbReference type="InterPro" id="IPR011809">
    <property type="entry name" value="His_9_proposed"/>
</dbReference>
<evidence type="ECO:0000256" key="9">
    <source>
        <dbReference type="ARBA" id="ARBA00023102"/>
    </source>
</evidence>
<feature type="binding site" evidence="12">
    <location>
        <position position="93"/>
    </location>
    <ligand>
        <name>Mg(2+)</name>
        <dbReference type="ChEBI" id="CHEBI:18420"/>
        <label>2</label>
    </ligand>
</feature>
<evidence type="ECO:0000256" key="6">
    <source>
        <dbReference type="ARBA" id="ARBA00022723"/>
    </source>
</evidence>
<gene>
    <name evidence="13" type="ORF">SAMN02983003_3849</name>
</gene>